<dbReference type="SUPFAM" id="SSF48013">
    <property type="entry name" value="NusB-like"/>
    <property type="match status" value="1"/>
</dbReference>
<dbReference type="NCBIfam" id="TIGR01951">
    <property type="entry name" value="nusB"/>
    <property type="match status" value="1"/>
</dbReference>
<keyword evidence="5 6" id="KW-0804">Transcription</keyword>
<dbReference type="InterPro" id="IPR035926">
    <property type="entry name" value="NusB-like_sf"/>
</dbReference>
<evidence type="ECO:0000256" key="2">
    <source>
        <dbReference type="ARBA" id="ARBA00022814"/>
    </source>
</evidence>
<gene>
    <name evidence="6 8" type="primary">nusB</name>
    <name evidence="8" type="ORF">ENV60_03140</name>
</gene>
<dbReference type="InterPro" id="IPR011605">
    <property type="entry name" value="NusB_fam"/>
</dbReference>
<dbReference type="GO" id="GO:0005829">
    <property type="term" value="C:cytosol"/>
    <property type="evidence" value="ECO:0007669"/>
    <property type="project" value="TreeGrafter"/>
</dbReference>
<feature type="domain" description="NusB/RsmB/TIM44" evidence="7">
    <location>
        <begin position="6"/>
        <end position="129"/>
    </location>
</feature>
<sequence length="144" mass="16608">MSRRLARELALKILYGYECGLDSLPELIAGVLGKKNYKNGVKNYCRELVTKTINHLSEIDRMIIEVLKNWNYERVSLIDKLILRMGTCEILYFPDIPNEVSINEAIEIGKKYGSEESGKFINGVLDAVKKRRKEKEENEGRNNQ</sequence>
<reference evidence="8" key="1">
    <citation type="journal article" date="2020" name="mSystems">
        <title>Genome- and Community-Level Interaction Insights into Carbon Utilization and Element Cycling Functions of Hydrothermarchaeota in Hydrothermal Sediment.</title>
        <authorList>
            <person name="Zhou Z."/>
            <person name="Liu Y."/>
            <person name="Xu W."/>
            <person name="Pan J."/>
            <person name="Luo Z.H."/>
            <person name="Li M."/>
        </authorList>
    </citation>
    <scope>NUCLEOTIDE SEQUENCE [LARGE SCALE GENOMIC DNA]</scope>
    <source>
        <strain evidence="8">SpSt-774</strain>
    </source>
</reference>
<evidence type="ECO:0000256" key="1">
    <source>
        <dbReference type="ARBA" id="ARBA00005952"/>
    </source>
</evidence>
<dbReference type="GO" id="GO:0003723">
    <property type="term" value="F:RNA binding"/>
    <property type="evidence" value="ECO:0007669"/>
    <property type="project" value="UniProtKB-UniRule"/>
</dbReference>
<dbReference type="PANTHER" id="PTHR11078:SF3">
    <property type="entry name" value="ANTITERMINATION NUSB DOMAIN-CONTAINING PROTEIN"/>
    <property type="match status" value="1"/>
</dbReference>
<dbReference type="HAMAP" id="MF_00073">
    <property type="entry name" value="NusB"/>
    <property type="match status" value="1"/>
</dbReference>
<accession>A0A7C4XJW0</accession>
<comment type="caution">
    <text evidence="8">The sequence shown here is derived from an EMBL/GenBank/DDBJ whole genome shotgun (WGS) entry which is preliminary data.</text>
</comment>
<dbReference type="PANTHER" id="PTHR11078">
    <property type="entry name" value="N UTILIZATION SUBSTANCE PROTEIN B-RELATED"/>
    <property type="match status" value="1"/>
</dbReference>
<evidence type="ECO:0000256" key="4">
    <source>
        <dbReference type="ARBA" id="ARBA00023015"/>
    </source>
</evidence>
<dbReference type="Pfam" id="PF01029">
    <property type="entry name" value="NusB"/>
    <property type="match status" value="1"/>
</dbReference>
<protein>
    <recommendedName>
        <fullName evidence="6">Transcription antitermination protein NusB</fullName>
    </recommendedName>
    <alternativeName>
        <fullName evidence="6">Antitermination factor NusB</fullName>
    </alternativeName>
</protein>
<dbReference type="EMBL" id="DTGZ01000056">
    <property type="protein sequence ID" value="HGV97276.1"/>
    <property type="molecule type" value="Genomic_DNA"/>
</dbReference>
<evidence type="ECO:0000313" key="8">
    <source>
        <dbReference type="EMBL" id="HGV97276.1"/>
    </source>
</evidence>
<organism evidence="8">
    <name type="scientific">candidate division WOR-3 bacterium</name>
    <dbReference type="NCBI Taxonomy" id="2052148"/>
    <lineage>
        <taxon>Bacteria</taxon>
        <taxon>Bacteria division WOR-3</taxon>
    </lineage>
</organism>
<keyword evidence="2 6" id="KW-0889">Transcription antitermination</keyword>
<evidence type="ECO:0000259" key="7">
    <source>
        <dbReference type="Pfam" id="PF01029"/>
    </source>
</evidence>
<evidence type="ECO:0000256" key="6">
    <source>
        <dbReference type="HAMAP-Rule" id="MF_00073"/>
    </source>
</evidence>
<dbReference type="AlphaFoldDB" id="A0A7C4XJW0"/>
<comment type="function">
    <text evidence="6">Involved in transcription antitermination. Required for transcription of ribosomal RNA (rRNA) genes. Binds specifically to the boxA antiterminator sequence of the ribosomal RNA (rrn) operons.</text>
</comment>
<name>A0A7C4XJW0_UNCW3</name>
<dbReference type="InterPro" id="IPR006027">
    <property type="entry name" value="NusB_RsmB_TIM44"/>
</dbReference>
<evidence type="ECO:0000256" key="3">
    <source>
        <dbReference type="ARBA" id="ARBA00022884"/>
    </source>
</evidence>
<dbReference type="Gene3D" id="1.10.940.10">
    <property type="entry name" value="NusB-like"/>
    <property type="match status" value="1"/>
</dbReference>
<comment type="similarity">
    <text evidence="1 6">Belongs to the NusB family.</text>
</comment>
<dbReference type="GO" id="GO:0031564">
    <property type="term" value="P:transcription antitermination"/>
    <property type="evidence" value="ECO:0007669"/>
    <property type="project" value="UniProtKB-KW"/>
</dbReference>
<keyword evidence="3 6" id="KW-0694">RNA-binding</keyword>
<keyword evidence="4 6" id="KW-0805">Transcription regulation</keyword>
<proteinExistence type="inferred from homology"/>
<dbReference type="GO" id="GO:0006353">
    <property type="term" value="P:DNA-templated transcription termination"/>
    <property type="evidence" value="ECO:0007669"/>
    <property type="project" value="UniProtKB-UniRule"/>
</dbReference>
<evidence type="ECO:0000256" key="5">
    <source>
        <dbReference type="ARBA" id="ARBA00023163"/>
    </source>
</evidence>